<evidence type="ECO:0000259" key="4">
    <source>
        <dbReference type="Pfam" id="PF00497"/>
    </source>
</evidence>
<protein>
    <submittedName>
        <fullName evidence="5">Transporter substrate-binding domain-containing protein</fullName>
    </submittedName>
</protein>
<evidence type="ECO:0000313" key="5">
    <source>
        <dbReference type="EMBL" id="QBG37358.1"/>
    </source>
</evidence>
<proteinExistence type="inferred from homology"/>
<name>A0A4P6P8B9_9GAMM</name>
<dbReference type="KEGG" id="lsd:EMK97_17235"/>
<dbReference type="SUPFAM" id="SSF53850">
    <property type="entry name" value="Periplasmic binding protein-like II"/>
    <property type="match status" value="1"/>
</dbReference>
<evidence type="ECO:0000256" key="1">
    <source>
        <dbReference type="ARBA" id="ARBA00010333"/>
    </source>
</evidence>
<reference evidence="5 6" key="1">
    <citation type="submission" date="2018-12" db="EMBL/GenBank/DDBJ databases">
        <title>Complete genome of Litorilituus sediminis.</title>
        <authorList>
            <person name="Liu A."/>
            <person name="Rong J."/>
        </authorList>
    </citation>
    <scope>NUCLEOTIDE SEQUENCE [LARGE SCALE GENOMIC DNA]</scope>
    <source>
        <strain evidence="5 6">JCM 17549</strain>
    </source>
</reference>
<evidence type="ECO:0000256" key="2">
    <source>
        <dbReference type="ARBA" id="ARBA00022729"/>
    </source>
</evidence>
<dbReference type="Pfam" id="PF00497">
    <property type="entry name" value="SBP_bac_3"/>
    <property type="match status" value="1"/>
</dbReference>
<organism evidence="5 6">
    <name type="scientific">Litorilituus sediminis</name>
    <dbReference type="NCBI Taxonomy" id="718192"/>
    <lineage>
        <taxon>Bacteria</taxon>
        <taxon>Pseudomonadati</taxon>
        <taxon>Pseudomonadota</taxon>
        <taxon>Gammaproteobacteria</taxon>
        <taxon>Alteromonadales</taxon>
        <taxon>Colwelliaceae</taxon>
        <taxon>Litorilituus</taxon>
    </lineage>
</organism>
<dbReference type="InterPro" id="IPR001638">
    <property type="entry name" value="Solute-binding_3/MltF_N"/>
</dbReference>
<dbReference type="Proteomes" id="UP000290244">
    <property type="component" value="Chromosome"/>
</dbReference>
<dbReference type="RefSeq" id="WP_130604024.1">
    <property type="nucleotide sequence ID" value="NZ_CP034759.1"/>
</dbReference>
<dbReference type="PANTHER" id="PTHR35936:SF25">
    <property type="entry name" value="ABC TRANSPORTER SUBSTRATE-BINDING PROTEIN"/>
    <property type="match status" value="1"/>
</dbReference>
<dbReference type="PANTHER" id="PTHR35936">
    <property type="entry name" value="MEMBRANE-BOUND LYTIC MUREIN TRANSGLYCOSYLASE F"/>
    <property type="match status" value="1"/>
</dbReference>
<dbReference type="AlphaFoldDB" id="A0A4P6P8B9"/>
<evidence type="ECO:0000313" key="6">
    <source>
        <dbReference type="Proteomes" id="UP000290244"/>
    </source>
</evidence>
<sequence>MKAVVSFALITYLLTPQLVCAKKTISIGTSEAPPHTINGKNKGIDLDITALVLNKLGYQVNFHFFGLARSAIEVHAGRLDATTPIFWQEDKPGIYSSNAIINYLPTVFSLAKNEFSPKSLTDLAGHSIITFQGAKGYFGEEFVMLSQQSHYHEVNDMSVIPQLLYKERFDYAVLDKYVFYYFYFQSSEDKRNDIFDEFNLIPQVPSSVAFHDKQLRDEFNDMLKQVKTTEEYQAIIKRYFNRTQP</sequence>
<dbReference type="EMBL" id="CP034759">
    <property type="protein sequence ID" value="QBG37358.1"/>
    <property type="molecule type" value="Genomic_DNA"/>
</dbReference>
<dbReference type="Gene3D" id="3.40.190.10">
    <property type="entry name" value="Periplasmic binding protein-like II"/>
    <property type="match status" value="2"/>
</dbReference>
<gene>
    <name evidence="5" type="ORF">EMK97_17235</name>
</gene>
<accession>A0A4P6P8B9</accession>
<feature type="domain" description="Solute-binding protein family 3/N-terminal" evidence="4">
    <location>
        <begin position="26"/>
        <end position="241"/>
    </location>
</feature>
<comment type="similarity">
    <text evidence="1">Belongs to the bacterial solute-binding protein 3 family.</text>
</comment>
<evidence type="ECO:0000256" key="3">
    <source>
        <dbReference type="SAM" id="SignalP"/>
    </source>
</evidence>
<feature type="signal peptide" evidence="3">
    <location>
        <begin position="1"/>
        <end position="21"/>
    </location>
</feature>
<feature type="chain" id="PRO_5020251149" evidence="3">
    <location>
        <begin position="22"/>
        <end position="245"/>
    </location>
</feature>
<dbReference type="OrthoDB" id="245568at2"/>
<keyword evidence="6" id="KW-1185">Reference proteome</keyword>
<keyword evidence="2 3" id="KW-0732">Signal</keyword>